<dbReference type="Gene3D" id="1.10.101.10">
    <property type="entry name" value="PGBD-like superfamily/PGBD"/>
    <property type="match status" value="1"/>
</dbReference>
<reference evidence="2 3" key="1">
    <citation type="submission" date="2017-03" db="EMBL/GenBank/DDBJ databases">
        <title>Genome sequence of Clostridium oryzae DSM 28571.</title>
        <authorList>
            <person name="Poehlein A."/>
            <person name="Daniel R."/>
        </authorList>
    </citation>
    <scope>NUCLEOTIDE SEQUENCE [LARGE SCALE GENOMIC DNA]</scope>
    <source>
        <strain evidence="2 3">DSM 28571</strain>
    </source>
</reference>
<dbReference type="EMBL" id="MZGV01000033">
    <property type="protein sequence ID" value="OPJ60321.1"/>
    <property type="molecule type" value="Genomic_DNA"/>
</dbReference>
<organism evidence="2 3">
    <name type="scientific">Clostridium oryzae</name>
    <dbReference type="NCBI Taxonomy" id="1450648"/>
    <lineage>
        <taxon>Bacteria</taxon>
        <taxon>Bacillati</taxon>
        <taxon>Bacillota</taxon>
        <taxon>Clostridia</taxon>
        <taxon>Eubacteriales</taxon>
        <taxon>Clostridiaceae</taxon>
        <taxon>Clostridium</taxon>
    </lineage>
</organism>
<evidence type="ECO:0000259" key="1">
    <source>
        <dbReference type="Pfam" id="PF01471"/>
    </source>
</evidence>
<dbReference type="Proteomes" id="UP000190080">
    <property type="component" value="Unassembled WGS sequence"/>
</dbReference>
<name>A0A1V4IJX8_9CLOT</name>
<dbReference type="AlphaFoldDB" id="A0A1V4IJX8"/>
<accession>A0A1V4IJX8</accession>
<protein>
    <submittedName>
        <fullName evidence="2">Putative peptidoglycan binding domain protein</fullName>
    </submittedName>
</protein>
<evidence type="ECO:0000313" key="3">
    <source>
        <dbReference type="Proteomes" id="UP000190080"/>
    </source>
</evidence>
<dbReference type="Pfam" id="PF01471">
    <property type="entry name" value="PG_binding_1"/>
    <property type="match status" value="1"/>
</dbReference>
<dbReference type="RefSeq" id="WP_079425689.1">
    <property type="nucleotide sequence ID" value="NZ_MZGV01000033.1"/>
</dbReference>
<dbReference type="InterPro" id="IPR038765">
    <property type="entry name" value="Papain-like_cys_pep_sf"/>
</dbReference>
<sequence>MDNKGLVNHAEKALSEEWGYVWGTFGQILTEKILMQKAKQYPESVGKYVDYIKGNWLGRPTADCAGLIKSYYWGGKYKASTDVSADTMYSEARERGVISTIPELCGVCVWKPGHIGIYVGNGNVIEAHGTKYGVIKTPLAGTGATMWTHWFKCPFIEYIDQPKKDAPKYPGHALKFNLFKKDNNVLILKERLIKLGYLKSIINSIFGIRTLIAVRSFQKVRGLKMDGIVEIKTWEELFE</sequence>
<dbReference type="InterPro" id="IPR036365">
    <property type="entry name" value="PGBD-like_sf"/>
</dbReference>
<dbReference type="SUPFAM" id="SSF54001">
    <property type="entry name" value="Cysteine proteinases"/>
    <property type="match status" value="1"/>
</dbReference>
<keyword evidence="3" id="KW-1185">Reference proteome</keyword>
<comment type="caution">
    <text evidence="2">The sequence shown here is derived from an EMBL/GenBank/DDBJ whole genome shotgun (WGS) entry which is preliminary data.</text>
</comment>
<dbReference type="OrthoDB" id="2933491at2"/>
<dbReference type="Gene3D" id="3.90.1720.10">
    <property type="entry name" value="endopeptidase domain like (from Nostoc punctiforme)"/>
    <property type="match status" value="1"/>
</dbReference>
<dbReference type="InterPro" id="IPR036366">
    <property type="entry name" value="PGBDSf"/>
</dbReference>
<proteinExistence type="predicted"/>
<dbReference type="STRING" id="1450648.CLORY_28960"/>
<dbReference type="SUPFAM" id="SSF47090">
    <property type="entry name" value="PGBD-like"/>
    <property type="match status" value="1"/>
</dbReference>
<dbReference type="InterPro" id="IPR002477">
    <property type="entry name" value="Peptidoglycan-bd-like"/>
</dbReference>
<evidence type="ECO:0000313" key="2">
    <source>
        <dbReference type="EMBL" id="OPJ60321.1"/>
    </source>
</evidence>
<gene>
    <name evidence="2" type="ORF">CLORY_28960</name>
</gene>
<feature type="domain" description="Peptidoglycan binding-like" evidence="1">
    <location>
        <begin position="182"/>
        <end position="237"/>
    </location>
</feature>